<evidence type="ECO:0000259" key="2">
    <source>
        <dbReference type="PROSITE" id="PS51038"/>
    </source>
</evidence>
<gene>
    <name evidence="3" type="ORF">CDAUBV1_LOCUS8777</name>
</gene>
<feature type="region of interest" description="Disordered" evidence="1">
    <location>
        <begin position="676"/>
        <end position="708"/>
    </location>
</feature>
<dbReference type="SUPFAM" id="SSF82061">
    <property type="entry name" value="BAH domain"/>
    <property type="match status" value="1"/>
</dbReference>
<feature type="compositionally biased region" description="Low complexity" evidence="1">
    <location>
        <begin position="504"/>
        <end position="525"/>
    </location>
</feature>
<feature type="region of interest" description="Disordered" evidence="1">
    <location>
        <begin position="331"/>
        <end position="358"/>
    </location>
</feature>
<dbReference type="PROSITE" id="PS51038">
    <property type="entry name" value="BAH"/>
    <property type="match status" value="1"/>
</dbReference>
<feature type="compositionally biased region" description="Low complexity" evidence="1">
    <location>
        <begin position="684"/>
        <end position="707"/>
    </location>
</feature>
<feature type="region of interest" description="Disordered" evidence="1">
    <location>
        <begin position="1289"/>
        <end position="1377"/>
    </location>
</feature>
<dbReference type="Gene3D" id="2.30.30.140">
    <property type="match status" value="1"/>
</dbReference>
<feature type="compositionally biased region" description="Polar residues" evidence="1">
    <location>
        <begin position="1365"/>
        <end position="1374"/>
    </location>
</feature>
<comment type="caution">
    <text evidence="3">The sequence shown here is derived from an EMBL/GenBank/DDBJ whole genome shotgun (WGS) entry which is preliminary data.</text>
</comment>
<feature type="compositionally biased region" description="Basic and acidic residues" evidence="1">
    <location>
        <begin position="1354"/>
        <end position="1364"/>
    </location>
</feature>
<feature type="domain" description="BAH" evidence="2">
    <location>
        <begin position="1189"/>
        <end position="1307"/>
    </location>
</feature>
<organism evidence="3 4">
    <name type="scientific">Calicophoron daubneyi</name>
    <name type="common">Rumen fluke</name>
    <name type="synonym">Paramphistomum daubneyi</name>
    <dbReference type="NCBI Taxonomy" id="300641"/>
    <lineage>
        <taxon>Eukaryota</taxon>
        <taxon>Metazoa</taxon>
        <taxon>Spiralia</taxon>
        <taxon>Lophotrochozoa</taxon>
        <taxon>Platyhelminthes</taxon>
        <taxon>Trematoda</taxon>
        <taxon>Digenea</taxon>
        <taxon>Plagiorchiida</taxon>
        <taxon>Pronocephalata</taxon>
        <taxon>Paramphistomoidea</taxon>
        <taxon>Paramphistomidae</taxon>
        <taxon>Calicophoron</taxon>
    </lineage>
</organism>
<reference evidence="3" key="1">
    <citation type="submission" date="2024-06" db="EMBL/GenBank/DDBJ databases">
        <authorList>
            <person name="Liu X."/>
            <person name="Lenzi L."/>
            <person name="Haldenby T S."/>
            <person name="Uol C."/>
        </authorList>
    </citation>
    <scope>NUCLEOTIDE SEQUENCE</scope>
</reference>
<feature type="region of interest" description="Disordered" evidence="1">
    <location>
        <begin position="434"/>
        <end position="459"/>
    </location>
</feature>
<dbReference type="Proteomes" id="UP001497525">
    <property type="component" value="Unassembled WGS sequence"/>
</dbReference>
<accession>A0AAV2TBE3</accession>
<evidence type="ECO:0000313" key="3">
    <source>
        <dbReference type="EMBL" id="CAL5134817.1"/>
    </source>
</evidence>
<name>A0AAV2TBE3_CALDB</name>
<evidence type="ECO:0000313" key="4">
    <source>
        <dbReference type="Proteomes" id="UP001497525"/>
    </source>
</evidence>
<feature type="compositionally biased region" description="Basic residues" evidence="1">
    <location>
        <begin position="550"/>
        <end position="559"/>
    </location>
</feature>
<dbReference type="InterPro" id="IPR043151">
    <property type="entry name" value="BAH_sf"/>
</dbReference>
<dbReference type="InterPro" id="IPR048924">
    <property type="entry name" value="BAHCC1-like_Tudor"/>
</dbReference>
<evidence type="ECO:0000256" key="1">
    <source>
        <dbReference type="SAM" id="MobiDB-lite"/>
    </source>
</evidence>
<protein>
    <recommendedName>
        <fullName evidence="2">BAH domain-containing protein</fullName>
    </recommendedName>
</protein>
<sequence>MELTRLLPAEAVSNSLCVNVDNPQSVNPSPRSPYNISPTFSIADILASSCQKPPDHPVNSKGSYSACLYPAHDANSESSVCMGTMDDNVSDDVVKVEAEEEKDNSSPLSPNYSPQKCFDKNSTTPTEAYPRMTHQLSVSQKTVKLKRSDIVHVDVPEHVSEVSDSDPLLAKQPVYQHPCFRTSLPKKHPTDFPLNTSDLPRLTSTLEILLDAARCARAEAQVEKAESILNELMAKFAEPLDLYTAWNNLRAKGNLDTCHLTTESSDPNTSDDSLSPKPLYSPVFKLLLSQPASQIFPDLYQSSSSGHELQELCNRLKCAIRRAKGKLRILQRLRSKQSTAGSPQKSSGHTNASVSEVNEQRRRTFYEQLHSICPDYPPTGSVSCTSSSTMKSTNNFHPSTELRLTNCVDSPRPSVYTNPVKCPLSLLSFVSSLTDSNPTVETSPVNSVRTTRKTSTTSQLYEPCRDLTPSVNKDAVRSCSSQDLSSWTGTVKPQVASDAESPTSSKLSLPSPSVSVSSCSSGSCGRAPTSVSGRPGKRNFSSDRPQKSSIRPKRSRVRRGKDEQRAITEPVKKAVISCPIEDTEELIDLRSLSHSLKRSKKSEICISDSNEERIHPLSDNRLDVPLLTGKTIVGCNGKTSSESPKELNRVGTKWEQLSVLIRETDSNELEALHEKVQLPSPMDPLSTTTLSPHSPSTSDLSLLSPPSKVVGKLERDRLDDEVDDDAFIASSSSLHPELGETGTLSSSDELNWISNRPPTPDIRKIDLDLADLSDGTRVLVIQDTHLRAGTLYMGSSVTNPATRNISTSNLRDAVFRIHLDCDRSTLTNTKSAHLQGPQVCTPSGKTRLTNPRRASSPTPSVAQKKLRQNDVSLRGWQVVQQAVLEVFPASIRHLPPGTRVCASWSEQLAHILYPGTVVEPEEKERIQINYVPVDFDDGDHRQVCIQNIRMLPDHFTNLHELASSTGGQGVCDLMTEFIDLTSPTGSSDRRTSARIRRHSAVDSISQRSSERLLPGGRPSHFSLDMVTTNRLDIRATVSDTNNLLTIPHSQLETVASSSNSVKSTEDSGIDMKISPSLQPCSLVDRCDMSPSVDLCKSTENTEIQETFSHKSIPISLPPTPSCSHDCKQQCTDSNVTKDSVLAVAPDDDINLDSASSDAENSTWNVLEKCRRRKHGSTYCRSIIREGDGLVVSLGDSVEFSANNEEVYLGEVRDIRFDESAGVPVVIAAWYYRPAEMGTEGQPVSHISGALFATEHLDENEARCIIGRANVASNYKQFCELQQAQTLNPEKITGKLDNPNQSREDSRGKAANSSSPLSNGCDRGTTPNEVESSNESRQAPEVTRPKTATNGMGTKESKDPLEASETKTVVTSSSGDEGDDTIYFIAGKYDPVHHRITAWDPDLARVINLNK</sequence>
<feature type="compositionally biased region" description="Polar residues" evidence="1">
    <location>
        <begin position="830"/>
        <end position="861"/>
    </location>
</feature>
<dbReference type="InterPro" id="IPR001025">
    <property type="entry name" value="BAH_dom"/>
</dbReference>
<dbReference type="PANTHER" id="PTHR12505:SF24">
    <property type="entry name" value="PROTEIN WINGED EYE"/>
    <property type="match status" value="1"/>
</dbReference>
<feature type="region of interest" description="Disordered" evidence="1">
    <location>
        <begin position="830"/>
        <end position="864"/>
    </location>
</feature>
<feature type="compositionally biased region" description="Polar residues" evidence="1">
    <location>
        <begin position="434"/>
        <end position="448"/>
    </location>
</feature>
<feature type="compositionally biased region" description="Polar residues" evidence="1">
    <location>
        <begin position="1324"/>
        <end position="1336"/>
    </location>
</feature>
<feature type="compositionally biased region" description="Polar residues" evidence="1">
    <location>
        <begin position="482"/>
        <end position="491"/>
    </location>
</feature>
<feature type="region of interest" description="Disordered" evidence="1">
    <location>
        <begin position="97"/>
        <end position="117"/>
    </location>
</feature>
<dbReference type="Gene3D" id="2.30.30.490">
    <property type="match status" value="1"/>
</dbReference>
<dbReference type="Pfam" id="PF21744">
    <property type="entry name" value="BAHCC1-like_Tudor"/>
    <property type="match status" value="1"/>
</dbReference>
<feature type="compositionally biased region" description="Polar residues" evidence="1">
    <location>
        <begin position="105"/>
        <end position="117"/>
    </location>
</feature>
<feature type="compositionally biased region" description="Polar residues" evidence="1">
    <location>
        <begin position="336"/>
        <end position="357"/>
    </location>
</feature>
<dbReference type="EMBL" id="CAXLJL010000223">
    <property type="protein sequence ID" value="CAL5134817.1"/>
    <property type="molecule type" value="Genomic_DNA"/>
</dbReference>
<dbReference type="PANTHER" id="PTHR12505">
    <property type="entry name" value="PHD FINGER TRANSCRIPTION FACTOR"/>
    <property type="match status" value="1"/>
</dbReference>
<proteinExistence type="predicted"/>
<dbReference type="InterPro" id="IPR052429">
    <property type="entry name" value="BAH_domain_protein"/>
</dbReference>
<feature type="region of interest" description="Disordered" evidence="1">
    <location>
        <begin position="482"/>
        <end position="568"/>
    </location>
</feature>
<dbReference type="GO" id="GO:0003682">
    <property type="term" value="F:chromatin binding"/>
    <property type="evidence" value="ECO:0007669"/>
    <property type="project" value="InterPro"/>
</dbReference>